<dbReference type="Gene3D" id="1.10.287.1060">
    <property type="entry name" value="ESAT-6-like"/>
    <property type="match status" value="1"/>
</dbReference>
<dbReference type="AlphaFoldDB" id="A0A4Q7KKM0"/>
<dbReference type="EMBL" id="SGWQ01000006">
    <property type="protein sequence ID" value="RZS37129.1"/>
    <property type="molecule type" value="Genomic_DNA"/>
</dbReference>
<evidence type="ECO:0000256" key="1">
    <source>
        <dbReference type="RuleBase" id="RU362001"/>
    </source>
</evidence>
<comment type="caution">
    <text evidence="2">The sequence shown here is derived from an EMBL/GenBank/DDBJ whole genome shotgun (WGS) entry which is preliminary data.</text>
</comment>
<reference evidence="2 3" key="1">
    <citation type="submission" date="2019-02" db="EMBL/GenBank/DDBJ databases">
        <title>Genomic Encyclopedia of Type Strains, Phase IV (KMG-IV): sequencing the most valuable type-strain genomes for metagenomic binning, comparative biology and taxonomic classification.</title>
        <authorList>
            <person name="Goeker M."/>
        </authorList>
    </citation>
    <scope>NUCLEOTIDE SEQUENCE [LARGE SCALE GENOMIC DNA]</scope>
    <source>
        <strain evidence="2 3">DSM 101727</strain>
    </source>
</reference>
<dbReference type="Pfam" id="PF06013">
    <property type="entry name" value="WXG100"/>
    <property type="match status" value="1"/>
</dbReference>
<dbReference type="NCBIfam" id="TIGR03930">
    <property type="entry name" value="WXG100_ESAT6"/>
    <property type="match status" value="1"/>
</dbReference>
<dbReference type="OrthoDB" id="3387628at2"/>
<sequence length="97" mass="10676">MADGPIKVSFAGLAQGAADIDGSSKRIETSLGDLRRQLQALRNSWDGEAQRAYDQKQNQWDTAAHDLKQVLADIAMALRIAGEDYQDGERQNAGRFL</sequence>
<dbReference type="SUPFAM" id="SSF140453">
    <property type="entry name" value="EsxAB dimer-like"/>
    <property type="match status" value="1"/>
</dbReference>
<dbReference type="RefSeq" id="WP_130345713.1">
    <property type="nucleotide sequence ID" value="NZ_SGWQ01000006.1"/>
</dbReference>
<accession>A0A4Q7KKM0</accession>
<protein>
    <recommendedName>
        <fullName evidence="1">ESAT-6-like protein</fullName>
    </recommendedName>
</protein>
<keyword evidence="3" id="KW-1185">Reference proteome</keyword>
<evidence type="ECO:0000313" key="3">
    <source>
        <dbReference type="Proteomes" id="UP000294257"/>
    </source>
</evidence>
<name>A0A4Q7KKM0_9PSEU</name>
<gene>
    <name evidence="2" type="ORF">EV193_106367</name>
</gene>
<organism evidence="2 3">
    <name type="scientific">Herbihabitans rhizosphaerae</name>
    <dbReference type="NCBI Taxonomy" id="1872711"/>
    <lineage>
        <taxon>Bacteria</taxon>
        <taxon>Bacillati</taxon>
        <taxon>Actinomycetota</taxon>
        <taxon>Actinomycetes</taxon>
        <taxon>Pseudonocardiales</taxon>
        <taxon>Pseudonocardiaceae</taxon>
        <taxon>Herbihabitans</taxon>
    </lineage>
</organism>
<comment type="similarity">
    <text evidence="1">Belongs to the WXG100 family.</text>
</comment>
<proteinExistence type="inferred from homology"/>
<dbReference type="InterPro" id="IPR010310">
    <property type="entry name" value="T7SS_ESAT-6-like"/>
</dbReference>
<dbReference type="Proteomes" id="UP000294257">
    <property type="component" value="Unassembled WGS sequence"/>
</dbReference>
<evidence type="ECO:0000313" key="2">
    <source>
        <dbReference type="EMBL" id="RZS37129.1"/>
    </source>
</evidence>
<dbReference type="InterPro" id="IPR036689">
    <property type="entry name" value="ESAT-6-like_sf"/>
</dbReference>